<keyword evidence="2" id="KW-0413">Isomerase</keyword>
<dbReference type="GO" id="GO:0016853">
    <property type="term" value="F:isomerase activity"/>
    <property type="evidence" value="ECO:0007669"/>
    <property type="project" value="UniProtKB-KW"/>
</dbReference>
<proteinExistence type="predicted"/>
<accession>A0A6G7Y7R4</accession>
<dbReference type="PANTHER" id="PTHR12110">
    <property type="entry name" value="HYDROXYPYRUVATE ISOMERASE"/>
    <property type="match status" value="1"/>
</dbReference>
<dbReference type="SUPFAM" id="SSF51658">
    <property type="entry name" value="Xylose isomerase-like"/>
    <property type="match status" value="1"/>
</dbReference>
<dbReference type="Proteomes" id="UP000501058">
    <property type="component" value="Chromosome"/>
</dbReference>
<name>A0A6G7Y7R4_9ACTN</name>
<reference evidence="2 3" key="1">
    <citation type="submission" date="2020-03" db="EMBL/GenBank/DDBJ databases">
        <title>Propioniciclava sp. nov., isolated from Hydrophilus acuminatus.</title>
        <authorList>
            <person name="Hyun D.-W."/>
            <person name="Bae J.-W."/>
        </authorList>
    </citation>
    <scope>NUCLEOTIDE SEQUENCE [LARGE SCALE GENOMIC DNA]</scope>
    <source>
        <strain evidence="2 3">HDW11</strain>
    </source>
</reference>
<evidence type="ECO:0000313" key="3">
    <source>
        <dbReference type="Proteomes" id="UP000501058"/>
    </source>
</evidence>
<dbReference type="Gene3D" id="3.20.20.150">
    <property type="entry name" value="Divalent-metal-dependent TIM barrel enzymes"/>
    <property type="match status" value="1"/>
</dbReference>
<dbReference type="EMBL" id="CP049865">
    <property type="protein sequence ID" value="QIK72833.1"/>
    <property type="molecule type" value="Genomic_DNA"/>
</dbReference>
<protein>
    <submittedName>
        <fullName evidence="2">Sugar phosphate isomerase/epimerase</fullName>
    </submittedName>
</protein>
<dbReference type="Pfam" id="PF01261">
    <property type="entry name" value="AP_endonuc_2"/>
    <property type="match status" value="1"/>
</dbReference>
<dbReference type="RefSeq" id="WP_166233907.1">
    <property type="nucleotide sequence ID" value="NZ_CP049865.1"/>
</dbReference>
<evidence type="ECO:0000313" key="2">
    <source>
        <dbReference type="EMBL" id="QIK72833.1"/>
    </source>
</evidence>
<evidence type="ECO:0000259" key="1">
    <source>
        <dbReference type="Pfam" id="PF01261"/>
    </source>
</evidence>
<feature type="domain" description="Xylose isomerase-like TIM barrel" evidence="1">
    <location>
        <begin position="21"/>
        <end position="249"/>
    </location>
</feature>
<dbReference type="InterPro" id="IPR013022">
    <property type="entry name" value="Xyl_isomerase-like_TIM-brl"/>
</dbReference>
<dbReference type="InterPro" id="IPR050312">
    <property type="entry name" value="IolE/XylAMocC-like"/>
</dbReference>
<dbReference type="AlphaFoldDB" id="A0A6G7Y7R4"/>
<dbReference type="KEGG" id="prv:G7070_11810"/>
<organism evidence="2 3">
    <name type="scientific">Propioniciclava coleopterorum</name>
    <dbReference type="NCBI Taxonomy" id="2714937"/>
    <lineage>
        <taxon>Bacteria</taxon>
        <taxon>Bacillati</taxon>
        <taxon>Actinomycetota</taxon>
        <taxon>Actinomycetes</taxon>
        <taxon>Propionibacteriales</taxon>
        <taxon>Propionibacteriaceae</taxon>
        <taxon>Propioniciclava</taxon>
    </lineage>
</organism>
<keyword evidence="3" id="KW-1185">Reference proteome</keyword>
<gene>
    <name evidence="2" type="ORF">G7070_11810</name>
</gene>
<sequence>MIQLGFSTIGCPDYTVDQVIDLATRSGLRGIELRFLQGSTDFDEQPEFAPDALAATRARFEDAGLDVVIIDTSLRMCSLDEAERQEQRDRAARWADIAAGLGARYLRAFGGPIPDGQPREETLDAIATGLSELAEIADARGVQLLLETHDSFSTSASILDLYARGASDKLGLLWDTLHTFRHGEDPADTWRDLGERVRHVHVKDSRVATADGFDIALMGEGAAPIDDIWRVLSDGGYDGYAHFEWEKGWHPEVEHGSVAVPHFAAFMQRFA</sequence>
<dbReference type="InterPro" id="IPR036237">
    <property type="entry name" value="Xyl_isomerase-like_sf"/>
</dbReference>